<evidence type="ECO:0000313" key="2">
    <source>
        <dbReference type="Proteomes" id="UP001652625"/>
    </source>
</evidence>
<dbReference type="PANTHER" id="PTHR47272:SF1">
    <property type="entry name" value="PIGGYBAC TRANSPOSABLE ELEMENT-DERIVED PROTEIN 3-LIKE"/>
    <property type="match status" value="1"/>
</dbReference>
<proteinExistence type="predicted"/>
<reference evidence="3" key="1">
    <citation type="submission" date="2025-08" db="UniProtKB">
        <authorList>
            <consortium name="RefSeq"/>
        </authorList>
    </citation>
    <scope>IDENTIFICATION</scope>
</reference>
<feature type="domain" description="PiggyBac transposable element-derived protein" evidence="1">
    <location>
        <begin position="33"/>
        <end position="133"/>
    </location>
</feature>
<name>A0ABM4CAX4_HYDVU</name>
<sequence>MVGIAVLQAYTLYWSKATFCSYCWCYDTKKISTLKRYMHFVDNNAFTNINDKLFKIQLVINSLRIQCLKIEPEESHLIDEQDIPSKTRYTKIRQYNPKKPQKWAFKNLVRAGAFRLMYNFYNYSGKNEATDERDNRTAGCPLMSNKVIEKEGRGALDYRFDNNSGIIIVKWVDNSTVQLTSNFIGVEPLSTIKRGSKTKRDQTNVPCPQIVKSYNESMGGVDLVDMLISLYRIKVGTRRWYIKIFWHLVDVAKVKGCNLYRRHQDQHCVPKRSQIPLKCFSLYLTESLIKHNHVDFNAVTGRPAKRNSMEPISGRKPATATPYDDSKYDQVGHWPIPSEIKQRCRVCKAYVQIQCEKCKIYSCLVANRNCFRDFHFKK</sequence>
<protein>
    <submittedName>
        <fullName evidence="3">PiggyBac transposable element-derived protein 2-like</fullName>
    </submittedName>
</protein>
<accession>A0ABM4CAX4</accession>
<gene>
    <name evidence="3" type="primary">LOC136083350</name>
</gene>
<dbReference type="Pfam" id="PF13843">
    <property type="entry name" value="DDE_Tnp_1_7"/>
    <property type="match status" value="2"/>
</dbReference>
<dbReference type="InterPro" id="IPR029526">
    <property type="entry name" value="PGBD"/>
</dbReference>
<evidence type="ECO:0000313" key="3">
    <source>
        <dbReference type="RefSeq" id="XP_065658818.1"/>
    </source>
</evidence>
<dbReference type="GeneID" id="136083350"/>
<feature type="domain" description="PiggyBac transposable element-derived protein" evidence="1">
    <location>
        <begin position="137"/>
        <end position="252"/>
    </location>
</feature>
<dbReference type="RefSeq" id="XP_065658818.1">
    <property type="nucleotide sequence ID" value="XM_065802746.1"/>
</dbReference>
<dbReference type="PANTHER" id="PTHR47272">
    <property type="entry name" value="DDE_TNP_1_7 DOMAIN-CONTAINING PROTEIN"/>
    <property type="match status" value="1"/>
</dbReference>
<dbReference type="Proteomes" id="UP001652625">
    <property type="component" value="Chromosome 08"/>
</dbReference>
<organism evidence="2 3">
    <name type="scientific">Hydra vulgaris</name>
    <name type="common">Hydra</name>
    <name type="synonym">Hydra attenuata</name>
    <dbReference type="NCBI Taxonomy" id="6087"/>
    <lineage>
        <taxon>Eukaryota</taxon>
        <taxon>Metazoa</taxon>
        <taxon>Cnidaria</taxon>
        <taxon>Hydrozoa</taxon>
        <taxon>Hydroidolina</taxon>
        <taxon>Anthoathecata</taxon>
        <taxon>Aplanulata</taxon>
        <taxon>Hydridae</taxon>
        <taxon>Hydra</taxon>
    </lineage>
</organism>
<keyword evidence="2" id="KW-1185">Reference proteome</keyword>
<evidence type="ECO:0000259" key="1">
    <source>
        <dbReference type="Pfam" id="PF13843"/>
    </source>
</evidence>